<dbReference type="InterPro" id="IPR057514">
    <property type="entry name" value="NTF2_SigF"/>
</dbReference>
<name>A0A6G1KH24_9PLEO</name>
<dbReference type="Pfam" id="PF24840">
    <property type="entry name" value="NTF2_SigF"/>
    <property type="match status" value="1"/>
</dbReference>
<gene>
    <name evidence="4" type="ORF">K504DRAFT_403144</name>
</gene>
<protein>
    <recommendedName>
        <fullName evidence="3">SigF-like NTF2-like domain-containing protein</fullName>
    </recommendedName>
</protein>
<feature type="domain" description="SigF-like NTF2-like" evidence="3">
    <location>
        <begin position="1"/>
        <end position="163"/>
    </location>
</feature>
<keyword evidence="2" id="KW-1133">Transmembrane helix</keyword>
<feature type="compositionally biased region" description="Basic and acidic residues" evidence="1">
    <location>
        <begin position="199"/>
        <end position="215"/>
    </location>
</feature>
<dbReference type="OrthoDB" id="2344312at2759"/>
<evidence type="ECO:0000256" key="2">
    <source>
        <dbReference type="SAM" id="Phobius"/>
    </source>
</evidence>
<evidence type="ECO:0000256" key="1">
    <source>
        <dbReference type="SAM" id="MobiDB-lite"/>
    </source>
</evidence>
<reference evidence="4" key="1">
    <citation type="journal article" date="2020" name="Stud. Mycol.">
        <title>101 Dothideomycetes genomes: a test case for predicting lifestyles and emergence of pathogens.</title>
        <authorList>
            <person name="Haridas S."/>
            <person name="Albert R."/>
            <person name="Binder M."/>
            <person name="Bloem J."/>
            <person name="Labutti K."/>
            <person name="Salamov A."/>
            <person name="Andreopoulos B."/>
            <person name="Baker S."/>
            <person name="Barry K."/>
            <person name="Bills G."/>
            <person name="Bluhm B."/>
            <person name="Cannon C."/>
            <person name="Castanera R."/>
            <person name="Culley D."/>
            <person name="Daum C."/>
            <person name="Ezra D."/>
            <person name="Gonzalez J."/>
            <person name="Henrissat B."/>
            <person name="Kuo A."/>
            <person name="Liang C."/>
            <person name="Lipzen A."/>
            <person name="Lutzoni F."/>
            <person name="Magnuson J."/>
            <person name="Mondo S."/>
            <person name="Nolan M."/>
            <person name="Ohm R."/>
            <person name="Pangilinan J."/>
            <person name="Park H.-J."/>
            <person name="Ramirez L."/>
            <person name="Alfaro M."/>
            <person name="Sun H."/>
            <person name="Tritt A."/>
            <person name="Yoshinaga Y."/>
            <person name="Zwiers L.-H."/>
            <person name="Turgeon B."/>
            <person name="Goodwin S."/>
            <person name="Spatafora J."/>
            <person name="Crous P."/>
            <person name="Grigoriev I."/>
        </authorList>
    </citation>
    <scope>NUCLEOTIDE SEQUENCE</scope>
    <source>
        <strain evidence="4">CBS 279.74</strain>
    </source>
</reference>
<feature type="transmembrane region" description="Helical" evidence="2">
    <location>
        <begin position="148"/>
        <end position="171"/>
    </location>
</feature>
<dbReference type="EMBL" id="MU005767">
    <property type="protein sequence ID" value="KAF2711782.1"/>
    <property type="molecule type" value="Genomic_DNA"/>
</dbReference>
<keyword evidence="2" id="KW-0472">Membrane</keyword>
<dbReference type="Proteomes" id="UP000799428">
    <property type="component" value="Unassembled WGS sequence"/>
</dbReference>
<organism evidence="4 5">
    <name type="scientific">Pleomassaria siparia CBS 279.74</name>
    <dbReference type="NCBI Taxonomy" id="1314801"/>
    <lineage>
        <taxon>Eukaryota</taxon>
        <taxon>Fungi</taxon>
        <taxon>Dikarya</taxon>
        <taxon>Ascomycota</taxon>
        <taxon>Pezizomycotina</taxon>
        <taxon>Dothideomycetes</taxon>
        <taxon>Pleosporomycetidae</taxon>
        <taxon>Pleosporales</taxon>
        <taxon>Pleomassariaceae</taxon>
        <taxon>Pleomassaria</taxon>
    </lineage>
</organism>
<evidence type="ECO:0000259" key="3">
    <source>
        <dbReference type="Pfam" id="PF24840"/>
    </source>
</evidence>
<keyword evidence="2" id="KW-0812">Transmembrane</keyword>
<evidence type="ECO:0000313" key="5">
    <source>
        <dbReference type="Proteomes" id="UP000799428"/>
    </source>
</evidence>
<dbReference type="PANTHER" id="PTHR35393">
    <property type="entry name" value="CHROMOSOME 1, WHOLE GENOME SHOTGUN SEQUENCE"/>
    <property type="match status" value="1"/>
</dbReference>
<sequence length="215" mass="24566">MENPVKDISGVIHALTQSPPSVQRETIKTYFTPNASFAHPFCRTGNWQNSRYLIQAIYRWYKIMSPEIELTVHSVAFDEANLLLYVTLSQVFRIWIVPFYRAPVKLVTVLSLSHNESDQKYYIDNQNDLYQVDQFVKFLAPGGWMLVWLWQFWATALCVLGVAALWPISFFEQWKASQSQIGDGGGSKSGNGYGTKNKGSVEELELRDLDRKTSG</sequence>
<evidence type="ECO:0000313" key="4">
    <source>
        <dbReference type="EMBL" id="KAF2711782.1"/>
    </source>
</evidence>
<feature type="compositionally biased region" description="Gly residues" evidence="1">
    <location>
        <begin position="182"/>
        <end position="193"/>
    </location>
</feature>
<keyword evidence="5" id="KW-1185">Reference proteome</keyword>
<accession>A0A6G1KH24</accession>
<feature type="region of interest" description="Disordered" evidence="1">
    <location>
        <begin position="179"/>
        <end position="215"/>
    </location>
</feature>
<dbReference type="AlphaFoldDB" id="A0A6G1KH24"/>
<dbReference type="PANTHER" id="PTHR35393:SF1">
    <property type="entry name" value="SNOAL-LIKE DOMAIN-CONTAINING PROTEIN"/>
    <property type="match status" value="1"/>
</dbReference>
<proteinExistence type="predicted"/>